<evidence type="ECO:0000313" key="1">
    <source>
        <dbReference type="EMBL" id="KAF9617310.1"/>
    </source>
</evidence>
<name>A0A835IG36_9MAGN</name>
<keyword evidence="2" id="KW-1185">Reference proteome</keyword>
<dbReference type="AlphaFoldDB" id="A0A835IG36"/>
<dbReference type="InterPro" id="IPR037500">
    <property type="entry name" value="Msp1"/>
</dbReference>
<proteinExistence type="predicted"/>
<dbReference type="PANTHER" id="PTHR35768:SF1">
    <property type="entry name" value="PROTEIN MULTIPOLAR SPINDLE 1"/>
    <property type="match status" value="1"/>
</dbReference>
<dbReference type="GO" id="GO:0007059">
    <property type="term" value="P:chromosome segregation"/>
    <property type="evidence" value="ECO:0007669"/>
    <property type="project" value="TreeGrafter"/>
</dbReference>
<dbReference type="OrthoDB" id="1913471at2759"/>
<evidence type="ECO:0008006" key="3">
    <source>
        <dbReference type="Google" id="ProtNLM"/>
    </source>
</evidence>
<protein>
    <recommendedName>
        <fullName evidence="3">Multipolar spindle 1</fullName>
    </recommendedName>
</protein>
<organism evidence="1 2">
    <name type="scientific">Coptis chinensis</name>
    <dbReference type="NCBI Taxonomy" id="261450"/>
    <lineage>
        <taxon>Eukaryota</taxon>
        <taxon>Viridiplantae</taxon>
        <taxon>Streptophyta</taxon>
        <taxon>Embryophyta</taxon>
        <taxon>Tracheophyta</taxon>
        <taxon>Spermatophyta</taxon>
        <taxon>Magnoliopsida</taxon>
        <taxon>Ranunculales</taxon>
        <taxon>Ranunculaceae</taxon>
        <taxon>Coptidoideae</taxon>
        <taxon>Coptis</taxon>
    </lineage>
</organism>
<dbReference type="GO" id="GO:0007140">
    <property type="term" value="P:male meiotic nuclear division"/>
    <property type="evidence" value="ECO:0007669"/>
    <property type="project" value="TreeGrafter"/>
</dbReference>
<dbReference type="GO" id="GO:0042138">
    <property type="term" value="P:meiotic DNA double-strand break formation"/>
    <property type="evidence" value="ECO:0007669"/>
    <property type="project" value="InterPro"/>
</dbReference>
<dbReference type="EMBL" id="JADFTS010000003">
    <property type="protein sequence ID" value="KAF9617310.1"/>
    <property type="molecule type" value="Genomic_DNA"/>
</dbReference>
<dbReference type="PANTHER" id="PTHR35768">
    <property type="entry name" value="PROTEIN MULTIPOLAR SPINDLE 1"/>
    <property type="match status" value="1"/>
</dbReference>
<dbReference type="GO" id="GO:0000212">
    <property type="term" value="P:meiotic spindle organization"/>
    <property type="evidence" value="ECO:0007669"/>
    <property type="project" value="InterPro"/>
</dbReference>
<accession>A0A835IG36</accession>
<sequence>MAASESSIKFAIAVAILRSKLLVSKQQTSVTTTSLSQLKHKKWKKKAKDRKQEILRFKQQLKELEDGFENDLFPPNASCKCYFFDNLGKFVTTSNSDNQEDESDRRVNQVLHRRFLRQVRLKERRKRSDESVKQRYVSELNVDYEIEQLSISVDYLVDLCRTFNPVETHTSFLNLSHQAVDFILVTLKKLAREKNRGCIEGIVNGLITRLVGRMCTSLQRDESSSSHSDAQFCVQHLLRKLGVESYIGQRIMLAASQRILVLADSLLFMDPFDDAFPNAHSCIFLLIQLVEFLIADYTQSWASNEGMEMIIFEEWLRSILQARNALNLLESRNGLYVLYMDRITGQLAKQMGQVSCFQTLNPDILETLFY</sequence>
<dbReference type="Proteomes" id="UP000631114">
    <property type="component" value="Unassembled WGS sequence"/>
</dbReference>
<gene>
    <name evidence="1" type="ORF">IFM89_035291</name>
</gene>
<reference evidence="1 2" key="1">
    <citation type="submission" date="2020-10" db="EMBL/GenBank/DDBJ databases">
        <title>The Coptis chinensis genome and diversification of protoberbering-type alkaloids.</title>
        <authorList>
            <person name="Wang B."/>
            <person name="Shu S."/>
            <person name="Song C."/>
            <person name="Liu Y."/>
        </authorList>
    </citation>
    <scope>NUCLEOTIDE SEQUENCE [LARGE SCALE GENOMIC DNA]</scope>
    <source>
        <strain evidence="1">HL-2020</strain>
        <tissue evidence="1">Leaf</tissue>
    </source>
</reference>
<evidence type="ECO:0000313" key="2">
    <source>
        <dbReference type="Proteomes" id="UP000631114"/>
    </source>
</evidence>
<comment type="caution">
    <text evidence="1">The sequence shown here is derived from an EMBL/GenBank/DDBJ whole genome shotgun (WGS) entry which is preliminary data.</text>
</comment>